<dbReference type="GO" id="GO:2000762">
    <property type="term" value="P:regulation of phenylpropanoid metabolic process"/>
    <property type="evidence" value="ECO:0007669"/>
    <property type="project" value="InterPro"/>
</dbReference>
<comment type="caution">
    <text evidence="1">The sequence shown here is derived from an EMBL/GenBank/DDBJ whole genome shotgun (WGS) entry which is preliminary data.</text>
</comment>
<dbReference type="EMBL" id="MVGT01004392">
    <property type="protein sequence ID" value="OUZ99644.1"/>
    <property type="molecule type" value="Genomic_DNA"/>
</dbReference>
<dbReference type="PANTHER" id="PTHR33739:SF3">
    <property type="entry name" value="OS07G0681500 PROTEIN"/>
    <property type="match status" value="1"/>
</dbReference>
<dbReference type="OrthoDB" id="1703684at2759"/>
<protein>
    <submittedName>
        <fullName evidence="1">Uncharacterized protein</fullName>
    </submittedName>
</protein>
<dbReference type="Proteomes" id="UP000195402">
    <property type="component" value="Unassembled WGS sequence"/>
</dbReference>
<dbReference type="InterPro" id="IPR039638">
    <property type="entry name" value="MED33A/B"/>
</dbReference>
<evidence type="ECO:0000313" key="1">
    <source>
        <dbReference type="EMBL" id="OUZ99644.1"/>
    </source>
</evidence>
<reference evidence="1 2" key="1">
    <citation type="journal article" date="2017" name="Mol. Plant">
        <title>The Genome of Medicinal Plant Macleaya cordata Provides New Insights into Benzylisoquinoline Alkaloids Metabolism.</title>
        <authorList>
            <person name="Liu X."/>
            <person name="Liu Y."/>
            <person name="Huang P."/>
            <person name="Ma Y."/>
            <person name="Qing Z."/>
            <person name="Tang Q."/>
            <person name="Cao H."/>
            <person name="Cheng P."/>
            <person name="Zheng Y."/>
            <person name="Yuan Z."/>
            <person name="Zhou Y."/>
            <person name="Liu J."/>
            <person name="Tang Z."/>
            <person name="Zhuo Y."/>
            <person name="Zhang Y."/>
            <person name="Yu L."/>
            <person name="Huang J."/>
            <person name="Yang P."/>
            <person name="Peng Q."/>
            <person name="Zhang J."/>
            <person name="Jiang W."/>
            <person name="Zhang Z."/>
            <person name="Lin K."/>
            <person name="Ro D.K."/>
            <person name="Chen X."/>
            <person name="Xiong X."/>
            <person name="Shang Y."/>
            <person name="Huang S."/>
            <person name="Zeng J."/>
        </authorList>
    </citation>
    <scope>NUCLEOTIDE SEQUENCE [LARGE SCALE GENOMIC DNA]</scope>
    <source>
        <strain evidence="2">cv. BLH2017</strain>
        <tissue evidence="1">Root</tissue>
    </source>
</reference>
<accession>A0A200PN55</accession>
<dbReference type="AlphaFoldDB" id="A0A200PN55"/>
<dbReference type="PANTHER" id="PTHR33739">
    <property type="entry name" value="OS07G0681500 PROTEIN"/>
    <property type="match status" value="1"/>
</dbReference>
<dbReference type="STRING" id="56857.A0A200PN55"/>
<name>A0A200PN55_MACCD</name>
<proteinExistence type="predicted"/>
<sequence length="114" mass="12926">MATESTRFEDRILETVKWCQERKDPPLIWGMEVSKCVKEAGLGVPSTELGQVLVSNLCFTNNNPSLWKFIDQAISSGLLSSIQILSLLSSRYKFDSPHHINFYIYVLALVEFNA</sequence>
<keyword evidence="2" id="KW-1185">Reference proteome</keyword>
<organism evidence="1 2">
    <name type="scientific">Macleaya cordata</name>
    <name type="common">Five-seeded plume-poppy</name>
    <name type="synonym">Bocconia cordata</name>
    <dbReference type="NCBI Taxonomy" id="56857"/>
    <lineage>
        <taxon>Eukaryota</taxon>
        <taxon>Viridiplantae</taxon>
        <taxon>Streptophyta</taxon>
        <taxon>Embryophyta</taxon>
        <taxon>Tracheophyta</taxon>
        <taxon>Spermatophyta</taxon>
        <taxon>Magnoliopsida</taxon>
        <taxon>Ranunculales</taxon>
        <taxon>Papaveraceae</taxon>
        <taxon>Papaveroideae</taxon>
        <taxon>Macleaya</taxon>
    </lineage>
</organism>
<gene>
    <name evidence="1" type="ORF">BVC80_9061g77</name>
</gene>
<evidence type="ECO:0000313" key="2">
    <source>
        <dbReference type="Proteomes" id="UP000195402"/>
    </source>
</evidence>
<dbReference type="InParanoid" id="A0A200PN55"/>
<dbReference type="OMA" id="MESSEWN"/>
<dbReference type="GO" id="GO:0016592">
    <property type="term" value="C:mediator complex"/>
    <property type="evidence" value="ECO:0007669"/>
    <property type="project" value="InterPro"/>
</dbReference>